<sequence length="140" mass="15307">MRLLTSTSIFFPSSEPQMAPLKTIGKQTIKKSESHKRQTPQIPNSNVPDHIETLKLLLDRSNVISTMQSDMAIIKLELSQVRAEIKLIQPPSIEEVVAASSEMGTNVATSDVATSEKGYVGMDDDEEVDVDEEDGSSESS</sequence>
<evidence type="ECO:0000313" key="3">
    <source>
        <dbReference type="Proteomes" id="UP000516437"/>
    </source>
</evidence>
<dbReference type="AlphaFoldDB" id="A0A6A1WJ91"/>
<comment type="caution">
    <text evidence="2">The sequence shown here is derived from an EMBL/GenBank/DDBJ whole genome shotgun (WGS) entry which is preliminary data.</text>
</comment>
<feature type="compositionally biased region" description="Acidic residues" evidence="1">
    <location>
        <begin position="122"/>
        <end position="140"/>
    </location>
</feature>
<evidence type="ECO:0000256" key="1">
    <source>
        <dbReference type="SAM" id="MobiDB-lite"/>
    </source>
</evidence>
<proteinExistence type="predicted"/>
<accession>A0A6A1WJ91</accession>
<keyword evidence="3" id="KW-1185">Reference proteome</keyword>
<reference evidence="2 3" key="1">
    <citation type="journal article" date="2019" name="Plant Biotechnol. J.">
        <title>The red bayberry genome and genetic basis of sex determination.</title>
        <authorList>
            <person name="Jia H.M."/>
            <person name="Jia H.J."/>
            <person name="Cai Q.L."/>
            <person name="Wang Y."/>
            <person name="Zhao H.B."/>
            <person name="Yang W.F."/>
            <person name="Wang G.Y."/>
            <person name="Li Y.H."/>
            <person name="Zhan D.L."/>
            <person name="Shen Y.T."/>
            <person name="Niu Q.F."/>
            <person name="Chang L."/>
            <person name="Qiu J."/>
            <person name="Zhao L."/>
            <person name="Xie H.B."/>
            <person name="Fu W.Y."/>
            <person name="Jin J."/>
            <person name="Li X.W."/>
            <person name="Jiao Y."/>
            <person name="Zhou C.C."/>
            <person name="Tu T."/>
            <person name="Chai C.Y."/>
            <person name="Gao J.L."/>
            <person name="Fan L.J."/>
            <person name="van de Weg E."/>
            <person name="Wang J.Y."/>
            <person name="Gao Z.S."/>
        </authorList>
    </citation>
    <scope>NUCLEOTIDE SEQUENCE [LARGE SCALE GENOMIC DNA]</scope>
    <source>
        <tissue evidence="2">Leaves</tissue>
    </source>
</reference>
<feature type="region of interest" description="Disordered" evidence="1">
    <location>
        <begin position="107"/>
        <end position="140"/>
    </location>
</feature>
<evidence type="ECO:0000313" key="2">
    <source>
        <dbReference type="EMBL" id="KAB1225204.1"/>
    </source>
</evidence>
<dbReference type="EMBL" id="RXIC02000019">
    <property type="protein sequence ID" value="KAB1225204.1"/>
    <property type="molecule type" value="Genomic_DNA"/>
</dbReference>
<protein>
    <submittedName>
        <fullName evidence="2">Uncharacterized protein</fullName>
    </submittedName>
</protein>
<name>A0A6A1WJ91_9ROSI</name>
<organism evidence="2 3">
    <name type="scientific">Morella rubra</name>
    <name type="common">Chinese bayberry</name>
    <dbReference type="NCBI Taxonomy" id="262757"/>
    <lineage>
        <taxon>Eukaryota</taxon>
        <taxon>Viridiplantae</taxon>
        <taxon>Streptophyta</taxon>
        <taxon>Embryophyta</taxon>
        <taxon>Tracheophyta</taxon>
        <taxon>Spermatophyta</taxon>
        <taxon>Magnoliopsida</taxon>
        <taxon>eudicotyledons</taxon>
        <taxon>Gunneridae</taxon>
        <taxon>Pentapetalae</taxon>
        <taxon>rosids</taxon>
        <taxon>fabids</taxon>
        <taxon>Fagales</taxon>
        <taxon>Myricaceae</taxon>
        <taxon>Morella</taxon>
    </lineage>
</organism>
<dbReference type="Proteomes" id="UP000516437">
    <property type="component" value="Chromosome 1"/>
</dbReference>
<gene>
    <name evidence="2" type="ORF">CJ030_MR1G016582</name>
</gene>